<dbReference type="Gene3D" id="3.40.50.300">
    <property type="entry name" value="P-loop containing nucleotide triphosphate hydrolases"/>
    <property type="match status" value="1"/>
</dbReference>
<comment type="cofactor">
    <cofactor evidence="1">
        <name>Mg(2+)</name>
        <dbReference type="ChEBI" id="CHEBI:18420"/>
    </cofactor>
</comment>
<keyword evidence="3 10" id="KW-0132">Cell division</keyword>
<organism evidence="13 14">
    <name type="scientific">Oecophyllibacter saccharovorans</name>
    <dbReference type="NCBI Taxonomy" id="2558360"/>
    <lineage>
        <taxon>Bacteria</taxon>
        <taxon>Pseudomonadati</taxon>
        <taxon>Pseudomonadota</taxon>
        <taxon>Alphaproteobacteria</taxon>
        <taxon>Acetobacterales</taxon>
        <taxon>Acetobacteraceae</taxon>
        <taxon>Oecophyllibacter</taxon>
    </lineage>
</organism>
<dbReference type="Pfam" id="PF01926">
    <property type="entry name" value="MMR_HSR1"/>
    <property type="match status" value="1"/>
</dbReference>
<accession>A0A506UQ45</accession>
<feature type="region of interest" description="Disordered" evidence="11">
    <location>
        <begin position="1"/>
        <end position="24"/>
    </location>
</feature>
<dbReference type="GO" id="GO:0005525">
    <property type="term" value="F:GTP binding"/>
    <property type="evidence" value="ECO:0007669"/>
    <property type="project" value="UniProtKB-UniRule"/>
</dbReference>
<dbReference type="InterPro" id="IPR027417">
    <property type="entry name" value="P-loop_NTPase"/>
</dbReference>
<protein>
    <recommendedName>
        <fullName evidence="10">Probable GTP-binding protein EngB</fullName>
    </recommendedName>
</protein>
<dbReference type="RefSeq" id="WP_165599973.1">
    <property type="nucleotide sequence ID" value="NZ_SORZ01000001.1"/>
</dbReference>
<dbReference type="GO" id="GO:0046872">
    <property type="term" value="F:metal ion binding"/>
    <property type="evidence" value="ECO:0007669"/>
    <property type="project" value="UniProtKB-KW"/>
</dbReference>
<evidence type="ECO:0000256" key="1">
    <source>
        <dbReference type="ARBA" id="ARBA00001946"/>
    </source>
</evidence>
<dbReference type="InterPro" id="IPR030393">
    <property type="entry name" value="G_ENGB_dom"/>
</dbReference>
<keyword evidence="14" id="KW-1185">Reference proteome</keyword>
<feature type="domain" description="EngB-type G" evidence="12">
    <location>
        <begin position="50"/>
        <end position="225"/>
    </location>
</feature>
<evidence type="ECO:0000313" key="13">
    <source>
        <dbReference type="EMBL" id="TPW35450.1"/>
    </source>
</evidence>
<dbReference type="Proteomes" id="UP000315037">
    <property type="component" value="Unassembled WGS sequence"/>
</dbReference>
<comment type="caution">
    <text evidence="13">The sequence shown here is derived from an EMBL/GenBank/DDBJ whole genome shotgun (WGS) entry which is preliminary data.</text>
</comment>
<dbReference type="HAMAP" id="MF_00321">
    <property type="entry name" value="GTPase_EngB"/>
    <property type="match status" value="1"/>
</dbReference>
<dbReference type="InterPro" id="IPR006073">
    <property type="entry name" value="GTP-bd"/>
</dbReference>
<dbReference type="InterPro" id="IPR019987">
    <property type="entry name" value="GTP-bd_ribosome_bio_YsxC"/>
</dbReference>
<evidence type="ECO:0000256" key="11">
    <source>
        <dbReference type="SAM" id="MobiDB-lite"/>
    </source>
</evidence>
<proteinExistence type="inferred from homology"/>
<keyword evidence="9 10" id="KW-0131">Cell cycle</keyword>
<dbReference type="PANTHER" id="PTHR11649:SF13">
    <property type="entry name" value="ENGB-TYPE G DOMAIN-CONTAINING PROTEIN"/>
    <property type="match status" value="1"/>
</dbReference>
<evidence type="ECO:0000256" key="7">
    <source>
        <dbReference type="ARBA" id="ARBA00023134"/>
    </source>
</evidence>
<evidence type="ECO:0000256" key="8">
    <source>
        <dbReference type="ARBA" id="ARBA00023210"/>
    </source>
</evidence>
<dbReference type="NCBIfam" id="TIGR03598">
    <property type="entry name" value="GTPase_YsxC"/>
    <property type="match status" value="1"/>
</dbReference>
<keyword evidence="8 10" id="KW-0717">Septation</keyword>
<dbReference type="EMBL" id="SORZ01000001">
    <property type="protein sequence ID" value="TPW35450.1"/>
    <property type="molecule type" value="Genomic_DNA"/>
</dbReference>
<keyword evidence="7 10" id="KW-0342">GTP-binding</keyword>
<keyword evidence="6" id="KW-0460">Magnesium</keyword>
<name>A0A506UQ45_9PROT</name>
<dbReference type="PROSITE" id="PS51706">
    <property type="entry name" value="G_ENGB"/>
    <property type="match status" value="1"/>
</dbReference>
<keyword evidence="4" id="KW-0479">Metal-binding</keyword>
<evidence type="ECO:0000256" key="10">
    <source>
        <dbReference type="HAMAP-Rule" id="MF_00321"/>
    </source>
</evidence>
<comment type="similarity">
    <text evidence="2 10">Belongs to the TRAFAC class TrmE-Era-EngA-EngB-Septin-like GTPase superfamily. EngB GTPase family.</text>
</comment>
<reference evidence="13 14" key="1">
    <citation type="submission" date="2019-03" db="EMBL/GenBank/DDBJ databases">
        <title>The complete genome sequence of Neokomagataea sp. Jb2 NBRC113641.</title>
        <authorList>
            <person name="Chua K.-O."/>
            <person name="Chan K.-G."/>
            <person name="See-Too W.-S."/>
        </authorList>
    </citation>
    <scope>NUCLEOTIDE SEQUENCE [LARGE SCALE GENOMIC DNA]</scope>
    <source>
        <strain evidence="13 14">Jb2</strain>
    </source>
</reference>
<dbReference type="AlphaFoldDB" id="A0A506UQ45"/>
<dbReference type="SUPFAM" id="SSF52540">
    <property type="entry name" value="P-loop containing nucleoside triphosphate hydrolases"/>
    <property type="match status" value="1"/>
</dbReference>
<evidence type="ECO:0000256" key="5">
    <source>
        <dbReference type="ARBA" id="ARBA00022741"/>
    </source>
</evidence>
<sequence>MTEPQNAAPQKAAPRKEPSQAELEAGRLLFAGPCDFFHGSQTLDQLPPPALPEIAFAGRSNVGKSSLINALTGRKALARASSEPGRTKQLNFFDLGGRLVLVDMPGYGYAKAAKSVKEDWQKTMFSYLRGRPNLDRVVLLIDSRVGFKDSDREACDLLDKAAVVFQVVLTKCDQLSASDLQKRIEEVEAVLAKHAAAYPTVMATSSEKGQGIAQLRAMMAGFAAPPSR</sequence>
<dbReference type="GO" id="GO:0000917">
    <property type="term" value="P:division septum assembly"/>
    <property type="evidence" value="ECO:0007669"/>
    <property type="project" value="UniProtKB-KW"/>
</dbReference>
<evidence type="ECO:0000256" key="3">
    <source>
        <dbReference type="ARBA" id="ARBA00022618"/>
    </source>
</evidence>
<evidence type="ECO:0000256" key="2">
    <source>
        <dbReference type="ARBA" id="ARBA00009638"/>
    </source>
</evidence>
<comment type="function">
    <text evidence="10">Necessary for normal cell division and for the maintenance of normal septation.</text>
</comment>
<evidence type="ECO:0000256" key="6">
    <source>
        <dbReference type="ARBA" id="ARBA00022842"/>
    </source>
</evidence>
<keyword evidence="5 10" id="KW-0547">Nucleotide-binding</keyword>
<gene>
    <name evidence="10" type="primary">engB</name>
    <name evidence="13" type="ORF">E3202_00180</name>
</gene>
<dbReference type="CDD" id="cd01876">
    <property type="entry name" value="YihA_EngB"/>
    <property type="match status" value="1"/>
</dbReference>
<evidence type="ECO:0000256" key="4">
    <source>
        <dbReference type="ARBA" id="ARBA00022723"/>
    </source>
</evidence>
<evidence type="ECO:0000259" key="12">
    <source>
        <dbReference type="PROSITE" id="PS51706"/>
    </source>
</evidence>
<evidence type="ECO:0000313" key="14">
    <source>
        <dbReference type="Proteomes" id="UP000315037"/>
    </source>
</evidence>
<evidence type="ECO:0000256" key="9">
    <source>
        <dbReference type="ARBA" id="ARBA00023306"/>
    </source>
</evidence>
<dbReference type="GO" id="GO:0005829">
    <property type="term" value="C:cytosol"/>
    <property type="evidence" value="ECO:0007669"/>
    <property type="project" value="TreeGrafter"/>
</dbReference>
<dbReference type="PANTHER" id="PTHR11649">
    <property type="entry name" value="MSS1/TRME-RELATED GTP-BINDING PROTEIN"/>
    <property type="match status" value="1"/>
</dbReference>